<protein>
    <submittedName>
        <fullName evidence="3">Fatty acid desaturase</fullName>
    </submittedName>
</protein>
<dbReference type="EMBL" id="FNDN01000004">
    <property type="protein sequence ID" value="SDH99692.1"/>
    <property type="molecule type" value="Genomic_DNA"/>
</dbReference>
<proteinExistence type="predicted"/>
<evidence type="ECO:0000313" key="3">
    <source>
        <dbReference type="EMBL" id="SDH99692.1"/>
    </source>
</evidence>
<dbReference type="GO" id="GO:0016020">
    <property type="term" value="C:membrane"/>
    <property type="evidence" value="ECO:0007669"/>
    <property type="project" value="TreeGrafter"/>
</dbReference>
<dbReference type="InterPro" id="IPR005804">
    <property type="entry name" value="FA_desaturase_dom"/>
</dbReference>
<feature type="region of interest" description="Disordered" evidence="1">
    <location>
        <begin position="367"/>
        <end position="425"/>
    </location>
</feature>
<accession>A0A1G8GZ69</accession>
<dbReference type="GO" id="GO:0016717">
    <property type="term" value="F:oxidoreductase activity, acting on paired donors, with oxidation of a pair of donors resulting in the reduction of molecular oxygen to two molecules of water"/>
    <property type="evidence" value="ECO:0007669"/>
    <property type="project" value="TreeGrafter"/>
</dbReference>
<dbReference type="Proteomes" id="UP000183263">
    <property type="component" value="Unassembled WGS sequence"/>
</dbReference>
<reference evidence="3 4" key="1">
    <citation type="submission" date="2016-10" db="EMBL/GenBank/DDBJ databases">
        <authorList>
            <person name="de Groot N.N."/>
        </authorList>
    </citation>
    <scope>NUCLEOTIDE SEQUENCE [LARGE SCALE GENOMIC DNA]</scope>
    <source>
        <strain evidence="3 4">DSM 44892</strain>
    </source>
</reference>
<dbReference type="RefSeq" id="WP_072737055.1">
    <property type="nucleotide sequence ID" value="NZ_CP048813.1"/>
</dbReference>
<dbReference type="PANTHER" id="PTHR19353:SF19">
    <property type="entry name" value="DELTA(5) FATTY ACID DESATURASE C-RELATED"/>
    <property type="match status" value="1"/>
</dbReference>
<feature type="domain" description="Fatty acid desaturase" evidence="2">
    <location>
        <begin position="69"/>
        <end position="333"/>
    </location>
</feature>
<evidence type="ECO:0000259" key="2">
    <source>
        <dbReference type="Pfam" id="PF00487"/>
    </source>
</evidence>
<dbReference type="PANTHER" id="PTHR19353">
    <property type="entry name" value="FATTY ACID DESATURASE 2"/>
    <property type="match status" value="1"/>
</dbReference>
<dbReference type="CDD" id="cd03506">
    <property type="entry name" value="Delta6-FADS-like"/>
    <property type="match status" value="1"/>
</dbReference>
<dbReference type="AlphaFoldDB" id="A0A1G8GZ69"/>
<keyword evidence="4" id="KW-1185">Reference proteome</keyword>
<dbReference type="OrthoDB" id="104711at2"/>
<name>A0A1G8GZ69_9NOCA</name>
<dbReference type="Pfam" id="PF00487">
    <property type="entry name" value="FA_desaturase"/>
    <property type="match status" value="1"/>
</dbReference>
<evidence type="ECO:0000313" key="4">
    <source>
        <dbReference type="Proteomes" id="UP000183263"/>
    </source>
</evidence>
<sequence length="425" mass="47929">MAITDIKEYAHLHTDDVAALRAELDHIRREITDSLGASDAAYIRRTIAFQRILDAAARLVIVGSRTKTGWALGVSALAAAKSIENMEIGHNVSHGQWDWMNDPEIHSSSWEWDMAGVSSQWRYSHNYRHHVFNNVVGVDDDLGFGIIRITRDQPWRPSDLLQPLRNLLLAITFEWGVALHDLHAERERAGSDAEKSAHSRALLGKISRQAAKDYLLLPLLSGKRWRRTLTAGIVANLLRNLWAYVVIFCGHFPDGAEKFTREELAGENRGEWYLRQMLGTANFRAGPVLAFASGNLCYQIEHHLFPDLPSNRYADIAPKVRALCEEFDLPYTTGSLTRQYLQVLRTIHKLALPDRFLVADSDDAPETASELRFRDTEASRAPGIRPAEHVPPPPGAWRSGLGTALRAPHPRRRRIRRPARAHGPR</sequence>
<feature type="compositionally biased region" description="Basic and acidic residues" evidence="1">
    <location>
        <begin position="369"/>
        <end position="378"/>
    </location>
</feature>
<organism evidence="3 4">
    <name type="scientific">Rhodococcus triatomae</name>
    <dbReference type="NCBI Taxonomy" id="300028"/>
    <lineage>
        <taxon>Bacteria</taxon>
        <taxon>Bacillati</taxon>
        <taxon>Actinomycetota</taxon>
        <taxon>Actinomycetes</taxon>
        <taxon>Mycobacteriales</taxon>
        <taxon>Nocardiaceae</taxon>
        <taxon>Rhodococcus</taxon>
    </lineage>
</organism>
<feature type="compositionally biased region" description="Basic residues" evidence="1">
    <location>
        <begin position="408"/>
        <end position="425"/>
    </location>
</feature>
<gene>
    <name evidence="3" type="ORF">SAMN05444695_104255</name>
</gene>
<evidence type="ECO:0000256" key="1">
    <source>
        <dbReference type="SAM" id="MobiDB-lite"/>
    </source>
</evidence>
<dbReference type="InterPro" id="IPR012171">
    <property type="entry name" value="Fatty_acid_desaturase"/>
</dbReference>
<dbReference type="GO" id="GO:0008610">
    <property type="term" value="P:lipid biosynthetic process"/>
    <property type="evidence" value="ECO:0007669"/>
    <property type="project" value="UniProtKB-ARBA"/>
</dbReference>